<dbReference type="EMBL" id="JAIWOZ010000003">
    <property type="protein sequence ID" value="KAH6607450.1"/>
    <property type="molecule type" value="Genomic_DNA"/>
</dbReference>
<gene>
    <name evidence="1" type="ORF">Trco_003763</name>
</gene>
<keyword evidence="2" id="KW-1185">Reference proteome</keyword>
<name>A0A9P8QL76_9HYPO</name>
<proteinExistence type="predicted"/>
<dbReference type="Proteomes" id="UP000827724">
    <property type="component" value="Unassembled WGS sequence"/>
</dbReference>
<sequence length="180" mass="20928">MDTDDEQELPRYIAERYCVLCRSKLHYFTYLSIVLKQFMSWEMSVLGFIDVSDESSSEPDVAAFRVDLDDPDFICKPSFTLHDGQGNRKVIDLLYNRPEEACRPAFFVHTQCWKVVRSLQPKLLMPGLYNLAMNLSQVLPKECWKPEDPSFLACFPECLFLGIVLSNRQPHGPRAVWRRC</sequence>
<evidence type="ECO:0000313" key="1">
    <source>
        <dbReference type="EMBL" id="KAH6607450.1"/>
    </source>
</evidence>
<dbReference type="AlphaFoldDB" id="A0A9P8QL76"/>
<organism evidence="1 2">
    <name type="scientific">Trichoderma cornu-damae</name>
    <dbReference type="NCBI Taxonomy" id="654480"/>
    <lineage>
        <taxon>Eukaryota</taxon>
        <taxon>Fungi</taxon>
        <taxon>Dikarya</taxon>
        <taxon>Ascomycota</taxon>
        <taxon>Pezizomycotina</taxon>
        <taxon>Sordariomycetes</taxon>
        <taxon>Hypocreomycetidae</taxon>
        <taxon>Hypocreales</taxon>
        <taxon>Hypocreaceae</taxon>
        <taxon>Trichoderma</taxon>
    </lineage>
</organism>
<dbReference type="OrthoDB" id="4899514at2759"/>
<accession>A0A9P8QL76</accession>
<evidence type="ECO:0000313" key="2">
    <source>
        <dbReference type="Proteomes" id="UP000827724"/>
    </source>
</evidence>
<protein>
    <submittedName>
        <fullName evidence="1">Uncharacterized protein</fullName>
    </submittedName>
</protein>
<comment type="caution">
    <text evidence="1">The sequence shown here is derived from an EMBL/GenBank/DDBJ whole genome shotgun (WGS) entry which is preliminary data.</text>
</comment>
<reference evidence="1" key="1">
    <citation type="submission" date="2021-08" db="EMBL/GenBank/DDBJ databases">
        <title>Chromosome-Level Trichoderma cornu-damae using Hi-C Data.</title>
        <authorList>
            <person name="Kim C.S."/>
        </authorList>
    </citation>
    <scope>NUCLEOTIDE SEQUENCE</scope>
    <source>
        <strain evidence="1">KA19-0412C</strain>
    </source>
</reference>